<feature type="compositionally biased region" description="Polar residues" evidence="3">
    <location>
        <begin position="1512"/>
        <end position="1524"/>
    </location>
</feature>
<feature type="region of interest" description="Disordered" evidence="3">
    <location>
        <begin position="1557"/>
        <end position="1592"/>
    </location>
</feature>
<feature type="compositionally biased region" description="Basic residues" evidence="3">
    <location>
        <begin position="875"/>
        <end position="885"/>
    </location>
</feature>
<feature type="domain" description="ERCC4" evidence="4">
    <location>
        <begin position="509"/>
        <end position="613"/>
    </location>
</feature>
<dbReference type="CDD" id="cd21036">
    <property type="entry name" value="WH_MUS81"/>
    <property type="match status" value="1"/>
</dbReference>
<dbReference type="Pfam" id="PF02732">
    <property type="entry name" value="ERCC4"/>
    <property type="match status" value="1"/>
</dbReference>
<keyword evidence="2" id="KW-0255">Endonuclease</keyword>
<dbReference type="GO" id="GO:0048476">
    <property type="term" value="C:Holliday junction resolvase complex"/>
    <property type="evidence" value="ECO:0007669"/>
    <property type="project" value="UniProtKB-UniRule"/>
</dbReference>
<dbReference type="SMART" id="SM00726">
    <property type="entry name" value="UIM"/>
    <property type="match status" value="5"/>
</dbReference>
<dbReference type="GO" id="GO:0000712">
    <property type="term" value="P:resolution of meiotic recombination intermediates"/>
    <property type="evidence" value="ECO:0007669"/>
    <property type="project" value="TreeGrafter"/>
</dbReference>
<dbReference type="Gene3D" id="3.40.50.10130">
    <property type="match status" value="1"/>
</dbReference>
<accession>A0A1S3JVY5</accession>
<keyword evidence="2" id="KW-0479">Metal-binding</keyword>
<feature type="compositionally biased region" description="Polar residues" evidence="3">
    <location>
        <begin position="1171"/>
        <end position="1180"/>
    </location>
</feature>
<dbReference type="CDD" id="cd17039">
    <property type="entry name" value="Ubl_ubiquitin_like"/>
    <property type="match status" value="1"/>
</dbReference>
<feature type="compositionally biased region" description="Gly residues" evidence="3">
    <location>
        <begin position="206"/>
        <end position="249"/>
    </location>
</feature>
<dbReference type="GO" id="GO:0046872">
    <property type="term" value="F:metal ion binding"/>
    <property type="evidence" value="ECO:0007669"/>
    <property type="project" value="UniProtKB-UniRule"/>
</dbReference>
<dbReference type="Pfam" id="PF02809">
    <property type="entry name" value="UIM"/>
    <property type="match status" value="5"/>
</dbReference>
<feature type="region of interest" description="Disordered" evidence="3">
    <location>
        <begin position="874"/>
        <end position="909"/>
    </location>
</feature>
<dbReference type="PANTHER" id="PTHR13451">
    <property type="entry name" value="CLASS II CROSSOVER JUNCTION ENDONUCLEASE MUS81"/>
    <property type="match status" value="1"/>
</dbReference>
<evidence type="ECO:0000259" key="4">
    <source>
        <dbReference type="SMART" id="SM00891"/>
    </source>
</evidence>
<organism evidence="5 6">
    <name type="scientific">Lingula anatina</name>
    <name type="common">Brachiopod</name>
    <name type="synonym">Lingula unguis</name>
    <dbReference type="NCBI Taxonomy" id="7574"/>
    <lineage>
        <taxon>Eukaryota</taxon>
        <taxon>Metazoa</taxon>
        <taxon>Spiralia</taxon>
        <taxon>Lophotrochozoa</taxon>
        <taxon>Brachiopoda</taxon>
        <taxon>Linguliformea</taxon>
        <taxon>Lingulata</taxon>
        <taxon>Lingulida</taxon>
        <taxon>Linguloidea</taxon>
        <taxon>Lingulidae</taxon>
        <taxon>Lingula</taxon>
    </lineage>
</organism>
<protein>
    <recommendedName>
        <fullName evidence="2">Crossover junction endonuclease MUS81</fullName>
        <ecNumber evidence="2">3.1.22.-</ecNumber>
    </recommendedName>
</protein>
<dbReference type="CDD" id="cd22249">
    <property type="entry name" value="UDM1_RNF168_RNF169-like"/>
    <property type="match status" value="1"/>
</dbReference>
<keyword evidence="2" id="KW-0460">Magnesium</keyword>
<feature type="region of interest" description="Disordered" evidence="3">
    <location>
        <begin position="1167"/>
        <end position="1196"/>
    </location>
</feature>
<keyword evidence="1 2" id="KW-0378">Hydrolase</keyword>
<dbReference type="CDD" id="cd19757">
    <property type="entry name" value="Bbox1"/>
    <property type="match status" value="1"/>
</dbReference>
<dbReference type="Gene3D" id="1.10.10.10">
    <property type="entry name" value="Winged helix-like DNA-binding domain superfamily/Winged helix DNA-binding domain"/>
    <property type="match status" value="1"/>
</dbReference>
<feature type="compositionally biased region" description="Polar residues" evidence="3">
    <location>
        <begin position="1641"/>
        <end position="1661"/>
    </location>
</feature>
<dbReference type="PANTHER" id="PTHR13451:SF0">
    <property type="entry name" value="CROSSOVER JUNCTION ENDONUCLEASE MUS81"/>
    <property type="match status" value="1"/>
</dbReference>
<comment type="subcellular location">
    <subcellularLocation>
        <location evidence="2">Nucleus</location>
    </subcellularLocation>
</comment>
<feature type="region of interest" description="Disordered" evidence="3">
    <location>
        <begin position="206"/>
        <end position="331"/>
    </location>
</feature>
<gene>
    <name evidence="6" type="primary">LOC106176633</name>
</gene>
<feature type="region of interest" description="Disordered" evidence="3">
    <location>
        <begin position="1620"/>
        <end position="1724"/>
    </location>
</feature>
<dbReference type="GeneID" id="106176633"/>
<evidence type="ECO:0000256" key="2">
    <source>
        <dbReference type="RuleBase" id="RU369042"/>
    </source>
</evidence>
<dbReference type="GO" id="GO:0003677">
    <property type="term" value="F:DNA binding"/>
    <property type="evidence" value="ECO:0007669"/>
    <property type="project" value="UniProtKB-UniRule"/>
</dbReference>
<dbReference type="InterPro" id="IPR011335">
    <property type="entry name" value="Restrct_endonuc-II-like"/>
</dbReference>
<dbReference type="InterPro" id="IPR033309">
    <property type="entry name" value="Mus81"/>
</dbReference>
<dbReference type="Proteomes" id="UP000085678">
    <property type="component" value="Unplaced"/>
</dbReference>
<dbReference type="SUPFAM" id="SSF52980">
    <property type="entry name" value="Restriction endonuclease-like"/>
    <property type="match status" value="1"/>
</dbReference>
<comment type="cofactor">
    <cofactor evidence="2">
        <name>Mg(2+)</name>
        <dbReference type="ChEBI" id="CHEBI:18420"/>
    </cofactor>
</comment>
<dbReference type="GO" id="GO:0031573">
    <property type="term" value="P:mitotic intra-S DNA damage checkpoint signaling"/>
    <property type="evidence" value="ECO:0007669"/>
    <property type="project" value="TreeGrafter"/>
</dbReference>
<evidence type="ECO:0000256" key="3">
    <source>
        <dbReference type="SAM" id="MobiDB-lite"/>
    </source>
</evidence>
<dbReference type="PROSITE" id="PS50330">
    <property type="entry name" value="UIM"/>
    <property type="match status" value="2"/>
</dbReference>
<dbReference type="InterPro" id="IPR029071">
    <property type="entry name" value="Ubiquitin-like_domsf"/>
</dbReference>
<evidence type="ECO:0000256" key="1">
    <source>
        <dbReference type="ARBA" id="ARBA00022801"/>
    </source>
</evidence>
<dbReference type="InterPro" id="IPR036388">
    <property type="entry name" value="WH-like_DNA-bd_sf"/>
</dbReference>
<feature type="compositionally biased region" description="Acidic residues" evidence="3">
    <location>
        <begin position="1678"/>
        <end position="1687"/>
    </location>
</feature>
<feature type="region of interest" description="Disordered" evidence="3">
    <location>
        <begin position="955"/>
        <end position="974"/>
    </location>
</feature>
<dbReference type="GO" id="GO:0008821">
    <property type="term" value="F:crossover junction DNA endonuclease activity"/>
    <property type="evidence" value="ECO:0007669"/>
    <property type="project" value="UniProtKB-UniRule"/>
</dbReference>
<proteinExistence type="inferred from homology"/>
<comment type="subunit">
    <text evidence="2">Interacts with EME1.</text>
</comment>
<dbReference type="CDD" id="cd20074">
    <property type="entry name" value="XPF_nuclease_Mus81"/>
    <property type="match status" value="1"/>
</dbReference>
<dbReference type="GO" id="GO:0000727">
    <property type="term" value="P:double-strand break repair via break-induced replication"/>
    <property type="evidence" value="ECO:0007669"/>
    <property type="project" value="UniProtKB-UniRule"/>
</dbReference>
<feature type="compositionally biased region" description="Gly residues" evidence="3">
    <location>
        <begin position="275"/>
        <end position="293"/>
    </location>
</feature>
<dbReference type="OrthoDB" id="5963188at2759"/>
<keyword evidence="2" id="KW-0540">Nuclease</keyword>
<dbReference type="SUPFAM" id="SSF54236">
    <property type="entry name" value="Ubiquitin-like"/>
    <property type="match status" value="1"/>
</dbReference>
<feature type="compositionally biased region" description="Polar residues" evidence="3">
    <location>
        <begin position="1564"/>
        <end position="1573"/>
    </location>
</feature>
<feature type="compositionally biased region" description="Gly residues" evidence="3">
    <location>
        <begin position="1574"/>
        <end position="1583"/>
    </location>
</feature>
<dbReference type="InterPro" id="IPR047417">
    <property type="entry name" value="WHD_MUS81"/>
</dbReference>
<keyword evidence="5" id="KW-1185">Reference proteome</keyword>
<dbReference type="GO" id="GO:0006308">
    <property type="term" value="P:DNA catabolic process"/>
    <property type="evidence" value="ECO:0007669"/>
    <property type="project" value="UniProtKB-UniRule"/>
</dbReference>
<dbReference type="KEGG" id="lak:106176633"/>
<keyword evidence="2" id="KW-0227">DNA damage</keyword>
<name>A0A1S3JVY5_LINAN</name>
<keyword evidence="2" id="KW-0234">DNA repair</keyword>
<dbReference type="InterPro" id="IPR003903">
    <property type="entry name" value="UIM_dom"/>
</dbReference>
<comment type="function">
    <text evidence="2">Interacts with EME1 to form a DNA structure-specific endonuclease with substrate preference for branched DNA structures with a 5'-end at the branch nick. Typical substrates include 3'-flap structures, D-loops, replication forks and nicked Holliday junctions. May be required in mitosis for the processing of stalled or collapsed replication fork intermediates. May be required in meiosis for the repair of meiosis-specific double strand breaks subsequent to single-end invasion (SEI).</text>
</comment>
<dbReference type="Gene3D" id="6.10.140.100">
    <property type="match status" value="1"/>
</dbReference>
<reference evidence="6" key="1">
    <citation type="submission" date="2025-08" db="UniProtKB">
        <authorList>
            <consortium name="RefSeq"/>
        </authorList>
    </citation>
    <scope>IDENTIFICATION</scope>
    <source>
        <tissue evidence="6">Gonads</tissue>
    </source>
</reference>
<feature type="compositionally biased region" description="Basic and acidic residues" evidence="3">
    <location>
        <begin position="1525"/>
        <end position="1538"/>
    </location>
</feature>
<feature type="region of interest" description="Disordered" evidence="3">
    <location>
        <begin position="1512"/>
        <end position="1538"/>
    </location>
</feature>
<dbReference type="InterPro" id="IPR047416">
    <property type="entry name" value="XPF_nuclease_Mus81"/>
</dbReference>
<keyword evidence="2" id="KW-0539">Nucleus</keyword>
<dbReference type="STRING" id="7574.A0A1S3JVY5"/>
<dbReference type="GO" id="GO:0005634">
    <property type="term" value="C:nucleus"/>
    <property type="evidence" value="ECO:0007669"/>
    <property type="project" value="UniProtKB-SubCell"/>
</dbReference>
<dbReference type="GO" id="GO:0048257">
    <property type="term" value="F:3'-flap endonuclease activity"/>
    <property type="evidence" value="ECO:0007669"/>
    <property type="project" value="TreeGrafter"/>
</dbReference>
<evidence type="ECO:0000313" key="6">
    <source>
        <dbReference type="RefSeq" id="XP_013414553.1"/>
    </source>
</evidence>
<sequence length="1724" mass="190651">MRIYIRNKQKYDPATPERELISVEVNDFARTTIADLKEHCKSVSHAKVDILYYQDNPLADDRSVGHYNIQNGSILETTSNPFWVACIYTKLREVEQQRDQQLTDKRTQQWTHKSIIRKYTLIQVLFNSNKDQGDVQPPHFPTVDAFLQFIQDLGKKGAAISPYTEADLRRLLNEYQYMDMGEIDPVGAFIRRQAIRLGFKVQKKGGIGRGNQLGSGRGNQLGSGRGNQLGSGSGIQLGSGRGNQLGSGRGNQLASGSGIQLGSGRGNQLASGRGIQLGSGRGNQTGSGRGNQLGSGSNNAAAVGGTNKRDAANLPTPKQNRNRGKKQERPCEHCEEASAVEYCPECDGGTALCGVCSDVLHRGAARRNHQRQDIDQAPRPAKAYIPHAYRSPFALLLGLFSCLHETPPILSLTEDELKARSQQVTDTDLSDKTPGKYMSGFDSIENLQTKGLVYKEAAANPTYQLTEAGKNLARKLSKFHNAVLRFLIQANVPKMPDLSSCSFNGHQVVLLMDSQEKQQDRLVALARQHQIPVQVRELKCGDYIWIVVPEWACDGLKYIEVLPDQEKVLPHIVERKTWDDLLNSTQTTRFRNQVESMKRSGLRDKFYLIEGAMHGMRSKPSIYQQQDLQVKLSSLLMEEGFLVNYTSTWLKTAQWLFWLTNMVTALYQSGTASTDQLMTFAEYSRKVGGTKKKTELYREKAMRGPRHCHVWQAEHFIDLILRDSEGIPLLDLASVEFNITNRAPNNTHLLIKQGLENYNKGRQKHLNRCLEEVCKQVNNTATDIVSTTLGPVRRDLVHYDVPSYWQLKLQVFLGIALLRTESDEDTDAARSKFLQDIQGDHFDGNYDHGLYGDGNYGDGLYGDGLYGDLELQRHGTGHNRQRGRSHSNLDVVFSSSKNRRSGKPRPTATVTRADLVTKKVDVNETETVTKGDNVYGLDRSGDNHIPDDIVNSTWLDVTPSSDDRRSGKPKPTATVTRTEIATVNQTKTLKNNAVNYSIANASFLGTNHIPSSTKLYTGNNAVHGVDSEGGDGFLFGDSSYKTTTTTSGSSAVLSDGASQLDYASNSQEEQFMLDQALEASMAIRLDSLTSDNSVSHHSLKLDEEEDPELKKAIELSKKTALTDPIGQIHPTGNQESLFIDEDVQSTLKADEEEDNLKRALELSMKAEESASRFQAENGNTQEEEPAGHSEMEEDKEFQKALELSKQCVIFGSSTKSQSYVDQTISKSASNSNPFVPAEDKEDKDLRKAIELSKKSVLSDHNANIHSLQSTRASLEDQIQYNRDEVQTCHNRADGIVQGTIKNDTDVTEEIGASVFPGAHYNEDGSSPGGAILPNSITDNNRKLPLGALYNVRYGQEKYGPEIIPDIHSDEEDEDMKKALQLSLQEVQDTSLQGAPSANISQSVKVLQEDEALARRLFEEEARKAGHSDILLATMPPGVENSQTDEALARRLSMEGNKTMEHFAFSDNMIVSGFKATEDQVLARILLEEENRRLEVLNKEQVRQDEELARQLQNGQDDVSLSNFVSDKHSPSKTRTPKDCENAAALDRHFHNEFNIPERAGGQRSMGSSALRGQSSGGPPGGARGQRSMNTPLKSCRSLFKEIKNERRNSELQIEAYRQRHRQNHIRESGSTALPSGGESKPTLTPGHSSHSTPTARVSSRVSPIMATGIGGSVKEEVIDVSDDEDGLPDLLNPKPCKDSPGPSCEDRQPSSMSSQGVSSSPGVT</sequence>
<feature type="compositionally biased region" description="Low complexity" evidence="3">
    <location>
        <begin position="1709"/>
        <end position="1724"/>
    </location>
</feature>
<dbReference type="EC" id="3.1.22.-" evidence="2"/>
<dbReference type="RefSeq" id="XP_013414553.1">
    <property type="nucleotide sequence ID" value="XM_013559099.1"/>
</dbReference>
<comment type="similarity">
    <text evidence="2">Belongs to the XPF family.</text>
</comment>
<feature type="compositionally biased region" description="Low complexity" evidence="3">
    <location>
        <begin position="294"/>
        <end position="305"/>
    </location>
</feature>
<dbReference type="InParanoid" id="A0A1S3JVY5"/>
<keyword evidence="2" id="KW-0233">DNA recombination</keyword>
<dbReference type="SMART" id="SM00891">
    <property type="entry name" value="ERCC4"/>
    <property type="match status" value="1"/>
</dbReference>
<dbReference type="InterPro" id="IPR006166">
    <property type="entry name" value="ERCC4_domain"/>
</dbReference>
<evidence type="ECO:0000313" key="5">
    <source>
        <dbReference type="Proteomes" id="UP000085678"/>
    </source>
</evidence>